<sequence>MKVSSFRILAWVFPILLVSCLGMTGEFGWSLVDETKLGPLEKKIPSVSEFTLTREKLVFPTDKTLVYLYKFSRTPNPEAEIYVSLSRFQVGFNEIEVKRKRPDLSNSTITGNFGTLPEGKYLLKVSYEGDVIDNVEFRVIEPKGIELEGEEKDDGADDIEKYTKGKNRGQ</sequence>
<feature type="region of interest" description="Disordered" evidence="1">
    <location>
        <begin position="148"/>
        <end position="170"/>
    </location>
</feature>
<evidence type="ECO:0000313" key="3">
    <source>
        <dbReference type="Proteomes" id="UP000231912"/>
    </source>
</evidence>
<evidence type="ECO:0008006" key="4">
    <source>
        <dbReference type="Google" id="ProtNLM"/>
    </source>
</evidence>
<proteinExistence type="predicted"/>
<protein>
    <recommendedName>
        <fullName evidence="4">Lipoprotein</fullName>
    </recommendedName>
</protein>
<dbReference type="Proteomes" id="UP000231912">
    <property type="component" value="Unassembled WGS sequence"/>
</dbReference>
<dbReference type="AlphaFoldDB" id="A0A2M9ZBF0"/>
<evidence type="ECO:0000313" key="2">
    <source>
        <dbReference type="EMBL" id="PJZ65714.1"/>
    </source>
</evidence>
<dbReference type="NCBIfam" id="NF047559">
    <property type="entry name" value="LIC_12238_fam"/>
    <property type="match status" value="1"/>
</dbReference>
<evidence type="ECO:0000256" key="1">
    <source>
        <dbReference type="SAM" id="MobiDB-lite"/>
    </source>
</evidence>
<dbReference type="PROSITE" id="PS51257">
    <property type="entry name" value="PROKAR_LIPOPROTEIN"/>
    <property type="match status" value="1"/>
</dbReference>
<dbReference type="RefSeq" id="WP_100759148.1">
    <property type="nucleotide sequence ID" value="NZ_NPDT01000004.1"/>
</dbReference>
<name>A0A2M9ZBF0_9LEPT</name>
<organism evidence="2 3">
    <name type="scientific">Leptospira wolffii</name>
    <dbReference type="NCBI Taxonomy" id="409998"/>
    <lineage>
        <taxon>Bacteria</taxon>
        <taxon>Pseudomonadati</taxon>
        <taxon>Spirochaetota</taxon>
        <taxon>Spirochaetia</taxon>
        <taxon>Leptospirales</taxon>
        <taxon>Leptospiraceae</taxon>
        <taxon>Leptospira</taxon>
    </lineage>
</organism>
<reference evidence="2 3" key="1">
    <citation type="submission" date="2017-07" db="EMBL/GenBank/DDBJ databases">
        <title>Leptospira spp. isolated from tropical soils.</title>
        <authorList>
            <person name="Thibeaux R."/>
            <person name="Iraola G."/>
            <person name="Ferres I."/>
            <person name="Bierque E."/>
            <person name="Girault D."/>
            <person name="Soupe-Gilbert M.-E."/>
            <person name="Picardeau M."/>
            <person name="Goarant C."/>
        </authorList>
    </citation>
    <scope>NUCLEOTIDE SEQUENCE [LARGE SCALE GENOMIC DNA]</scope>
    <source>
        <strain evidence="2 3">FH2-C-A2</strain>
    </source>
</reference>
<dbReference type="EMBL" id="NPDT01000004">
    <property type="protein sequence ID" value="PJZ65714.1"/>
    <property type="molecule type" value="Genomic_DNA"/>
</dbReference>
<comment type="caution">
    <text evidence="2">The sequence shown here is derived from an EMBL/GenBank/DDBJ whole genome shotgun (WGS) entry which is preliminary data.</text>
</comment>
<feature type="compositionally biased region" description="Acidic residues" evidence="1">
    <location>
        <begin position="148"/>
        <end position="157"/>
    </location>
</feature>
<accession>A0A2M9ZBF0</accession>
<gene>
    <name evidence="2" type="ORF">CH371_12380</name>
</gene>